<gene>
    <name evidence="1" type="ORF">CCMP2556_LOCUS34245</name>
</gene>
<dbReference type="InterPro" id="IPR003718">
    <property type="entry name" value="OsmC/Ohr_fam"/>
</dbReference>
<comment type="caution">
    <text evidence="1">The sequence shown here is derived from an EMBL/GenBank/DDBJ whole genome shotgun (WGS) entry which is preliminary data.</text>
</comment>
<protein>
    <recommendedName>
        <fullName evidence="3">OsmC-like protein</fullName>
    </recommendedName>
</protein>
<dbReference type="Proteomes" id="UP001642484">
    <property type="component" value="Unassembled WGS sequence"/>
</dbReference>
<proteinExistence type="predicted"/>
<name>A0ABP0P3Y9_9DINO</name>
<dbReference type="InterPro" id="IPR036102">
    <property type="entry name" value="OsmC/Ohrsf"/>
</dbReference>
<dbReference type="Gene3D" id="3.30.300.20">
    <property type="match status" value="1"/>
</dbReference>
<dbReference type="InterPro" id="IPR015946">
    <property type="entry name" value="KH_dom-like_a/b"/>
</dbReference>
<dbReference type="PANTHER" id="PTHR35368:SF1">
    <property type="entry name" value="HYDROPEROXIDE REDUCTASE"/>
    <property type="match status" value="1"/>
</dbReference>
<organism evidence="1 2">
    <name type="scientific">Durusdinium trenchii</name>
    <dbReference type="NCBI Taxonomy" id="1381693"/>
    <lineage>
        <taxon>Eukaryota</taxon>
        <taxon>Sar</taxon>
        <taxon>Alveolata</taxon>
        <taxon>Dinophyceae</taxon>
        <taxon>Suessiales</taxon>
        <taxon>Symbiodiniaceae</taxon>
        <taxon>Durusdinium</taxon>
    </lineage>
</organism>
<dbReference type="Pfam" id="PF02566">
    <property type="entry name" value="OsmC"/>
    <property type="match status" value="1"/>
</dbReference>
<dbReference type="SUPFAM" id="SSF82784">
    <property type="entry name" value="OsmC-like"/>
    <property type="match status" value="1"/>
</dbReference>
<accession>A0ABP0P3Y9</accession>
<dbReference type="InterPro" id="IPR052924">
    <property type="entry name" value="OsmC/Ohr_hydroprdx_reductase"/>
</dbReference>
<sequence>MCCHVGAAGPVFGRLNGLRLRTNRVQTGMHDEEMNTSQTDNKTRPTGLYGTGLCKHVYIKGSFGHDNKTKNEQLHICHRFSSTRGFREVLCSEHETHFFFTLCIFVLTGNRGAIGFLLRSSSSFVQRPRWKRYNLTAEGAGCKTVTLTDDGYSIESDTPKSTGGSGTAPQPVQLLLAALVGCEQATAKFVAMKMRVPPIRRIQFELHAERDEWGSLAGPIDQHPLQPSRLQRIWGTAHVYSDANASQIRAISEAVKKRCPVASMVIESGCELDVRWVKADE</sequence>
<reference evidence="1 2" key="1">
    <citation type="submission" date="2024-02" db="EMBL/GenBank/DDBJ databases">
        <authorList>
            <person name="Chen Y."/>
            <person name="Shah S."/>
            <person name="Dougan E. K."/>
            <person name="Thang M."/>
            <person name="Chan C."/>
        </authorList>
    </citation>
    <scope>NUCLEOTIDE SEQUENCE [LARGE SCALE GENOMIC DNA]</scope>
</reference>
<keyword evidence="2" id="KW-1185">Reference proteome</keyword>
<dbReference type="EMBL" id="CAXAMN010022472">
    <property type="protein sequence ID" value="CAK9069647.1"/>
    <property type="molecule type" value="Genomic_DNA"/>
</dbReference>
<dbReference type="PANTHER" id="PTHR35368">
    <property type="entry name" value="HYDROPEROXIDE REDUCTASE"/>
    <property type="match status" value="1"/>
</dbReference>
<evidence type="ECO:0000313" key="2">
    <source>
        <dbReference type="Proteomes" id="UP001642484"/>
    </source>
</evidence>
<evidence type="ECO:0000313" key="1">
    <source>
        <dbReference type="EMBL" id="CAK9069647.1"/>
    </source>
</evidence>
<evidence type="ECO:0008006" key="3">
    <source>
        <dbReference type="Google" id="ProtNLM"/>
    </source>
</evidence>